<accession>A0A3G1KX74</accession>
<evidence type="ECO:0000256" key="1">
    <source>
        <dbReference type="PIRSR" id="PIRSR005962-1"/>
    </source>
</evidence>
<protein>
    <recommendedName>
        <fullName evidence="4">Amidohydrolase</fullName>
    </recommendedName>
</protein>
<dbReference type="PIRSF" id="PIRSF005962">
    <property type="entry name" value="Pept_M20D_amidohydro"/>
    <property type="match status" value="1"/>
</dbReference>
<dbReference type="SUPFAM" id="SSF53187">
    <property type="entry name" value="Zn-dependent exopeptidases"/>
    <property type="match status" value="1"/>
</dbReference>
<dbReference type="InterPro" id="IPR002933">
    <property type="entry name" value="Peptidase_M20"/>
</dbReference>
<name>A0A3G1KX74_FORW1</name>
<proteinExistence type="predicted"/>
<dbReference type="Gene3D" id="3.40.630.10">
    <property type="entry name" value="Zn peptidases"/>
    <property type="match status" value="1"/>
</dbReference>
<dbReference type="Proteomes" id="UP000323521">
    <property type="component" value="Chromosome"/>
</dbReference>
<keyword evidence="3" id="KW-1185">Reference proteome</keyword>
<keyword evidence="1" id="KW-0479">Metal-binding</keyword>
<feature type="binding site" evidence="1">
    <location>
        <position position="368"/>
    </location>
    <ligand>
        <name>Mn(2+)</name>
        <dbReference type="ChEBI" id="CHEBI:29035"/>
        <label>2</label>
    </ligand>
</feature>
<dbReference type="PANTHER" id="PTHR11014">
    <property type="entry name" value="PEPTIDASE M20 FAMILY MEMBER"/>
    <property type="match status" value="1"/>
</dbReference>
<keyword evidence="1" id="KW-0464">Manganese</keyword>
<feature type="binding site" evidence="1">
    <location>
        <position position="106"/>
    </location>
    <ligand>
        <name>Mn(2+)</name>
        <dbReference type="ChEBI" id="CHEBI:29035"/>
        <label>2</label>
    </ligand>
</feature>
<sequence length="394" mass="43507">MSTIMSDRVWANRYEQELVFLRRHFHKYPELSNEEGKTAEFISKYLVDCGLEIHESLAGHGVIGILKGLEGPSIGFRFDMDALPIEEETDRDFKSVYRNKMHACGHDGHMAVGLIAAKILSQMRSRLNGNILFIFQPAEENLPEGGAKRLVQDGKTLLSGLTGIFGFHFWPALKTGEIAVVPGALMAAGDVFEVEFTGKGAHGATPQHSSDVLMMASNAVIALTSVVLRNIEPGVPATLSVTVLEGGKTANVLPANALIRGTTRYLCRDFRNLFPEKIKAVLEGICKAYNGSHVLNYTYGYPLLENDFRMTQIIKACAGEMESGIDVITEVKPSLASEDFSVYLKTTPGCYYWVGCSREEGNWENCLHSPKFDLDESALKIATEMILTICKRFI</sequence>
<dbReference type="Pfam" id="PF01546">
    <property type="entry name" value="Peptidase_M20"/>
    <property type="match status" value="1"/>
</dbReference>
<dbReference type="GO" id="GO:0046872">
    <property type="term" value="F:metal ion binding"/>
    <property type="evidence" value="ECO:0007669"/>
    <property type="project" value="UniProtKB-KW"/>
</dbReference>
<dbReference type="KEGG" id="fwa:DCMF_21795"/>
<feature type="binding site" evidence="1">
    <location>
        <position position="168"/>
    </location>
    <ligand>
        <name>Mn(2+)</name>
        <dbReference type="ChEBI" id="CHEBI:29035"/>
        <label>2</label>
    </ligand>
</feature>
<dbReference type="NCBIfam" id="TIGR01891">
    <property type="entry name" value="amidohydrolases"/>
    <property type="match status" value="1"/>
</dbReference>
<feature type="binding site" evidence="1">
    <location>
        <position position="140"/>
    </location>
    <ligand>
        <name>Mn(2+)</name>
        <dbReference type="ChEBI" id="CHEBI:29035"/>
        <label>2</label>
    </ligand>
</feature>
<dbReference type="AlphaFoldDB" id="A0A3G1KX74"/>
<gene>
    <name evidence="2" type="ORF">DCMF_21795</name>
</gene>
<dbReference type="PANTHER" id="PTHR11014:SF63">
    <property type="entry name" value="METALLOPEPTIDASE, PUTATIVE (AFU_ORTHOLOGUE AFUA_6G09600)-RELATED"/>
    <property type="match status" value="1"/>
</dbReference>
<dbReference type="Gene3D" id="3.30.70.360">
    <property type="match status" value="1"/>
</dbReference>
<organism evidence="2 3">
    <name type="scientific">Formimonas warabiya</name>
    <dbReference type="NCBI Taxonomy" id="1761012"/>
    <lineage>
        <taxon>Bacteria</taxon>
        <taxon>Bacillati</taxon>
        <taxon>Bacillota</taxon>
        <taxon>Clostridia</taxon>
        <taxon>Eubacteriales</taxon>
        <taxon>Peptococcaceae</taxon>
        <taxon>Candidatus Formimonas</taxon>
    </lineage>
</organism>
<dbReference type="EMBL" id="CP017634">
    <property type="protein sequence ID" value="ATW27041.1"/>
    <property type="molecule type" value="Genomic_DNA"/>
</dbReference>
<dbReference type="SUPFAM" id="SSF55031">
    <property type="entry name" value="Bacterial exopeptidase dimerisation domain"/>
    <property type="match status" value="1"/>
</dbReference>
<reference evidence="2 3" key="1">
    <citation type="submission" date="2016-10" db="EMBL/GenBank/DDBJ databases">
        <title>Complete Genome Sequence of Peptococcaceae strain DCMF.</title>
        <authorList>
            <person name="Edwards R.J."/>
            <person name="Holland S.I."/>
            <person name="Deshpande N.P."/>
            <person name="Wong Y.K."/>
            <person name="Ertan H."/>
            <person name="Manefield M."/>
            <person name="Russell T.L."/>
            <person name="Lee M.J."/>
        </authorList>
    </citation>
    <scope>NUCLEOTIDE SEQUENCE [LARGE SCALE GENOMIC DNA]</scope>
    <source>
        <strain evidence="2 3">DCMF</strain>
    </source>
</reference>
<dbReference type="InterPro" id="IPR036264">
    <property type="entry name" value="Bact_exopeptidase_dim_dom"/>
</dbReference>
<dbReference type="InterPro" id="IPR017439">
    <property type="entry name" value="Amidohydrolase"/>
</dbReference>
<dbReference type="RefSeq" id="WP_214658802.1">
    <property type="nucleotide sequence ID" value="NZ_CP017634.1"/>
</dbReference>
<evidence type="ECO:0000313" key="2">
    <source>
        <dbReference type="EMBL" id="ATW27041.1"/>
    </source>
</evidence>
<feature type="binding site" evidence="1">
    <location>
        <position position="104"/>
    </location>
    <ligand>
        <name>Mn(2+)</name>
        <dbReference type="ChEBI" id="CHEBI:29035"/>
        <label>2</label>
    </ligand>
</feature>
<evidence type="ECO:0008006" key="4">
    <source>
        <dbReference type="Google" id="ProtNLM"/>
    </source>
</evidence>
<dbReference type="GO" id="GO:0016787">
    <property type="term" value="F:hydrolase activity"/>
    <property type="evidence" value="ECO:0007669"/>
    <property type="project" value="InterPro"/>
</dbReference>
<comment type="cofactor">
    <cofactor evidence="1">
        <name>Mn(2+)</name>
        <dbReference type="ChEBI" id="CHEBI:29035"/>
    </cofactor>
    <text evidence="1">The Mn(2+) ion enhances activity.</text>
</comment>
<evidence type="ECO:0000313" key="3">
    <source>
        <dbReference type="Proteomes" id="UP000323521"/>
    </source>
</evidence>